<dbReference type="RefSeq" id="WP_184944156.1">
    <property type="nucleotide sequence ID" value="NZ_JACHJV010000002.1"/>
</dbReference>
<keyword evidence="2" id="KW-0547">Nucleotide-binding</keyword>
<dbReference type="InterPro" id="IPR027417">
    <property type="entry name" value="P-loop_NTPase"/>
</dbReference>
<dbReference type="Pfam" id="PF00005">
    <property type="entry name" value="ABC_tran"/>
    <property type="match status" value="1"/>
</dbReference>
<dbReference type="FunFam" id="3.40.50.300:FF:000134">
    <property type="entry name" value="Iron-enterobactin ABC transporter ATP-binding protein"/>
    <property type="match status" value="1"/>
</dbReference>
<sequence>MSLELVGLCVDVAGRRVVTDVDLTVPDGHVVGLLGPNGSGKSTLLKTLYRVNRPSAGRVLVDGTDLLALPPRQAARRIAVIAQESSVEFDFTVLEMVLIGRTPHKRVFDRDDHTDLAAARHAIDRVGCAHLADRSFNTLSGGEKQRVLIARAIAQDADHLILDEPTNHLDIRYQVEVLELVAGLGVTVLAALHDLSLAALFCDSVHLLAQGRLIAGGPPAQVITTDLVRRAYGAEVLIVDHPETGTPHLIPRRARR</sequence>
<evidence type="ECO:0000256" key="1">
    <source>
        <dbReference type="ARBA" id="ARBA00022448"/>
    </source>
</evidence>
<dbReference type="PANTHER" id="PTHR42794">
    <property type="entry name" value="HEMIN IMPORT ATP-BINDING PROTEIN HMUV"/>
    <property type="match status" value="1"/>
</dbReference>
<dbReference type="InterPro" id="IPR017871">
    <property type="entry name" value="ABC_transporter-like_CS"/>
</dbReference>
<proteinExistence type="predicted"/>
<dbReference type="PANTHER" id="PTHR42794:SF2">
    <property type="entry name" value="ABC TRANSPORTER ATP-BINDING PROTEIN"/>
    <property type="match status" value="1"/>
</dbReference>
<dbReference type="Gene3D" id="3.40.50.300">
    <property type="entry name" value="P-loop containing nucleotide triphosphate hydrolases"/>
    <property type="match status" value="1"/>
</dbReference>
<name>A0A7W7VZ24_KITKI</name>
<dbReference type="GO" id="GO:0016887">
    <property type="term" value="F:ATP hydrolysis activity"/>
    <property type="evidence" value="ECO:0007669"/>
    <property type="project" value="InterPro"/>
</dbReference>
<comment type="caution">
    <text evidence="5">The sequence shown here is derived from an EMBL/GenBank/DDBJ whole genome shotgun (WGS) entry which is preliminary data.</text>
</comment>
<dbReference type="CDD" id="cd03214">
    <property type="entry name" value="ABC_Iron-Siderophores_B12_Hemin"/>
    <property type="match status" value="1"/>
</dbReference>
<dbReference type="SMART" id="SM00382">
    <property type="entry name" value="AAA"/>
    <property type="match status" value="1"/>
</dbReference>
<accession>A0A7W7VZ24</accession>
<dbReference type="GO" id="GO:0005524">
    <property type="term" value="F:ATP binding"/>
    <property type="evidence" value="ECO:0007669"/>
    <property type="project" value="UniProtKB-KW"/>
</dbReference>
<keyword evidence="6" id="KW-1185">Reference proteome</keyword>
<keyword evidence="3 5" id="KW-0067">ATP-binding</keyword>
<organism evidence="5 6">
    <name type="scientific">Kitasatospora kifunensis</name>
    <name type="common">Streptomyces kifunensis</name>
    <dbReference type="NCBI Taxonomy" id="58351"/>
    <lineage>
        <taxon>Bacteria</taxon>
        <taxon>Bacillati</taxon>
        <taxon>Actinomycetota</taxon>
        <taxon>Actinomycetes</taxon>
        <taxon>Kitasatosporales</taxon>
        <taxon>Streptomycetaceae</taxon>
        <taxon>Kitasatospora</taxon>
    </lineage>
</organism>
<dbReference type="Proteomes" id="UP000540506">
    <property type="component" value="Unassembled WGS sequence"/>
</dbReference>
<dbReference type="InterPro" id="IPR003439">
    <property type="entry name" value="ABC_transporter-like_ATP-bd"/>
</dbReference>
<evidence type="ECO:0000313" key="5">
    <source>
        <dbReference type="EMBL" id="MBB4927628.1"/>
    </source>
</evidence>
<dbReference type="PROSITE" id="PS00211">
    <property type="entry name" value="ABC_TRANSPORTER_1"/>
    <property type="match status" value="1"/>
</dbReference>
<evidence type="ECO:0000313" key="6">
    <source>
        <dbReference type="Proteomes" id="UP000540506"/>
    </source>
</evidence>
<protein>
    <submittedName>
        <fullName evidence="5">Iron complex transport system ATP-binding protein</fullName>
    </submittedName>
</protein>
<reference evidence="5 6" key="1">
    <citation type="submission" date="2020-08" db="EMBL/GenBank/DDBJ databases">
        <title>Sequencing the genomes of 1000 actinobacteria strains.</title>
        <authorList>
            <person name="Klenk H.-P."/>
        </authorList>
    </citation>
    <scope>NUCLEOTIDE SEQUENCE [LARGE SCALE GENOMIC DNA]</scope>
    <source>
        <strain evidence="5 6">DSM 41654</strain>
    </source>
</reference>
<dbReference type="InterPro" id="IPR003593">
    <property type="entry name" value="AAA+_ATPase"/>
</dbReference>
<evidence type="ECO:0000256" key="2">
    <source>
        <dbReference type="ARBA" id="ARBA00022741"/>
    </source>
</evidence>
<dbReference type="SUPFAM" id="SSF52540">
    <property type="entry name" value="P-loop containing nucleoside triphosphate hydrolases"/>
    <property type="match status" value="1"/>
</dbReference>
<evidence type="ECO:0000256" key="3">
    <source>
        <dbReference type="ARBA" id="ARBA00022840"/>
    </source>
</evidence>
<evidence type="ECO:0000259" key="4">
    <source>
        <dbReference type="PROSITE" id="PS50893"/>
    </source>
</evidence>
<dbReference type="AlphaFoldDB" id="A0A7W7VZ24"/>
<keyword evidence="1" id="KW-0813">Transport</keyword>
<feature type="domain" description="ABC transporter" evidence="4">
    <location>
        <begin position="3"/>
        <end position="235"/>
    </location>
</feature>
<gene>
    <name evidence="5" type="ORF">FHR34_006723</name>
</gene>
<dbReference type="EMBL" id="JACHJV010000002">
    <property type="protein sequence ID" value="MBB4927628.1"/>
    <property type="molecule type" value="Genomic_DNA"/>
</dbReference>
<dbReference type="PROSITE" id="PS50893">
    <property type="entry name" value="ABC_TRANSPORTER_2"/>
    <property type="match status" value="1"/>
</dbReference>